<dbReference type="PANTHER" id="PTHR30032">
    <property type="entry name" value="N-ACETYLMURAMOYL-L-ALANINE AMIDASE-RELATED"/>
    <property type="match status" value="1"/>
</dbReference>
<dbReference type="PANTHER" id="PTHR30032:SF4">
    <property type="entry name" value="AMIDASE ENHANCER"/>
    <property type="match status" value="1"/>
</dbReference>
<dbReference type="Pfam" id="PF04122">
    <property type="entry name" value="CW_binding_2"/>
    <property type="match status" value="3"/>
</dbReference>
<name>A0A346XZ99_9ACTN</name>
<evidence type="ECO:0000313" key="1">
    <source>
        <dbReference type="EMBL" id="AXV07546.1"/>
    </source>
</evidence>
<keyword evidence="2" id="KW-1185">Reference proteome</keyword>
<sequence length="1153" mass="117685">MLYQDSGNVVIGSFERLVILMLAVVMVVGVLTPPSPSHAQESDSRLAEIVVLGGHASVGQEVEDELQDLADVVTRLAGSNRYATAATISREAFPDGASVVYVATGEDFADALAVGPLAVRRNGPILLTRAEELPSETTEELQRLAPDRIVVVGGSAAVGPAVEDALSALAPVERLAGASRSATAVAVSRDSHPDGATEVAIVREDEFADALSAGPLMLSRDGVILLTATDQLPDSTRAELLRLAPDRITVLGGRSAVSANVEADLENLADTVERIAGDTRYETSAEVARSMYPNGGAERALVADGNTYPDALTGISLATGRGGRFAQGGYGGAAPILGALGAVVVIGVIAAGDDEGPTDYWEWNRPTVQDLAVRTDENTPISIQLEGTDPNDDPLVFTVVDHPADATIDLDGDVVLFDPLGTPGTRTFDYIASDWHNDSFPATVTVEVTAVPDPPVNSAPTAQDLSTTTPEDTPVVVTLQATDPDDDAVTFTADSGSHGTVVPGPASDQVTYTPDADVNGLDQFTYTASDGDRSSAPATVSVSVTAQPDPPVAIDGSGTTDEDVPFDGTLTGDDVDGDAITFALDPPDPRVTLDDTTGEFTFVPEPDSNGTQSFSFVSNDGSLTSTRGTVTVEVAPTQDRPTADDRAVTVDEDGQEIILLTGADVDGETLTFEVITPPAHGTLGTIASTGPTSAEVLYTPTADYAGPDSFAFTTDDGIETSTPATVAITVSNRNDPPSVVDSTDSVEEDHTVTVVLSATDIDDDDLVFTIVSGPTHGTLAAIVGNGNGRTATVDYTPDPDYAGPDAFTYKASDPTSDSATNATISLTVTPVNDPPSAADDAFDAFGNTELVVTADLGSGPALRGPGVRVQGSLLDNDDDPVEGDTLSVVPVADSPTTGGGSVTITADGSFAYVPDAGETARTDTFTYTVDDGGTANNTATATVTIYLLDMIWYVDNRVDPGGDGRSHSPLDTIPPTLGGRGDIIHVMGTGTPYGSSGIGLADDQWLIGSGVPLVVGAPDLGVANVTLVPAGDTPVITSTAAGITLAQDNTVQGLEIGDTAGPGLVGAGFGTLAMSDVRITGTGAAVDLAGGRLADLPIGDSHIDEVAVVTGSTADRGIETDALDGPFRLGAVDIAGPGTACGSSARPGARARS</sequence>
<dbReference type="InterPro" id="IPR007253">
    <property type="entry name" value="Cell_wall-bd_2"/>
</dbReference>
<organism evidence="1 2">
    <name type="scientific">Euzebya pacifica</name>
    <dbReference type="NCBI Taxonomy" id="1608957"/>
    <lineage>
        <taxon>Bacteria</taxon>
        <taxon>Bacillati</taxon>
        <taxon>Actinomycetota</taxon>
        <taxon>Nitriliruptoria</taxon>
        <taxon>Euzebyales</taxon>
    </lineage>
</organism>
<dbReference type="InterPro" id="IPR051922">
    <property type="entry name" value="Bact_Sporulation_Assoc"/>
</dbReference>
<dbReference type="Pfam" id="PF17963">
    <property type="entry name" value="Big_9"/>
    <property type="match status" value="6"/>
</dbReference>
<dbReference type="KEGG" id="euz:DVS28_a2867"/>
<dbReference type="Gene3D" id="2.60.40.2810">
    <property type="match status" value="1"/>
</dbReference>
<accession>A0A346XZ99</accession>
<dbReference type="Proteomes" id="UP000264006">
    <property type="component" value="Chromosome"/>
</dbReference>
<evidence type="ECO:0000313" key="2">
    <source>
        <dbReference type="Proteomes" id="UP000264006"/>
    </source>
</evidence>
<dbReference type="Gene3D" id="2.60.40.3440">
    <property type="match status" value="3"/>
</dbReference>
<protein>
    <submittedName>
        <fullName evidence="1">Cytochrome c551/c552</fullName>
    </submittedName>
</protein>
<reference evidence="1 2" key="1">
    <citation type="submission" date="2018-09" db="EMBL/GenBank/DDBJ databases">
        <title>Complete genome sequence of Euzebya sp. DY32-46 isolated from seawater of Pacific Ocean.</title>
        <authorList>
            <person name="Xu L."/>
            <person name="Wu Y.-H."/>
            <person name="Xu X.-W."/>
        </authorList>
    </citation>
    <scope>NUCLEOTIDE SEQUENCE [LARGE SCALE GENOMIC DNA]</scope>
    <source>
        <strain evidence="1 2">DY32-46</strain>
    </source>
</reference>
<proteinExistence type="predicted"/>
<dbReference type="Gene3D" id="3.40.50.12090">
    <property type="match status" value="2"/>
</dbReference>
<dbReference type="EMBL" id="CP031165">
    <property type="protein sequence ID" value="AXV07546.1"/>
    <property type="molecule type" value="Genomic_DNA"/>
</dbReference>
<gene>
    <name evidence="1" type="ORF">DVS28_a2867</name>
</gene>
<dbReference type="GO" id="GO:0030288">
    <property type="term" value="C:outer membrane-bounded periplasmic space"/>
    <property type="evidence" value="ECO:0007669"/>
    <property type="project" value="TreeGrafter"/>
</dbReference>
<dbReference type="AlphaFoldDB" id="A0A346XZ99"/>
<dbReference type="NCBIfam" id="NF012211">
    <property type="entry name" value="tand_rpt_95"/>
    <property type="match status" value="4"/>
</dbReference>